<dbReference type="Proteomes" id="UP001153269">
    <property type="component" value="Unassembled WGS sequence"/>
</dbReference>
<feature type="region of interest" description="Disordered" evidence="1">
    <location>
        <begin position="21"/>
        <end position="58"/>
    </location>
</feature>
<accession>A0A9N7Y6B5</accession>
<name>A0A9N7Y6B5_PLEPL</name>
<dbReference type="EMBL" id="CADEAL010000096">
    <property type="protein sequence ID" value="CAB1414288.1"/>
    <property type="molecule type" value="Genomic_DNA"/>
</dbReference>
<keyword evidence="3" id="KW-1185">Reference proteome</keyword>
<reference evidence="2" key="1">
    <citation type="submission" date="2020-03" db="EMBL/GenBank/DDBJ databases">
        <authorList>
            <person name="Weist P."/>
        </authorList>
    </citation>
    <scope>NUCLEOTIDE SEQUENCE</scope>
</reference>
<protein>
    <submittedName>
        <fullName evidence="2">Uncharacterized protein</fullName>
    </submittedName>
</protein>
<dbReference type="AlphaFoldDB" id="A0A9N7Y6B5"/>
<evidence type="ECO:0000256" key="1">
    <source>
        <dbReference type="SAM" id="MobiDB-lite"/>
    </source>
</evidence>
<feature type="compositionally biased region" description="Polar residues" evidence="1">
    <location>
        <begin position="25"/>
        <end position="34"/>
    </location>
</feature>
<comment type="caution">
    <text evidence="2">The sequence shown here is derived from an EMBL/GenBank/DDBJ whole genome shotgun (WGS) entry which is preliminary data.</text>
</comment>
<gene>
    <name evidence="2" type="ORF">PLEPLA_LOCUS1996</name>
</gene>
<organism evidence="2 3">
    <name type="scientific">Pleuronectes platessa</name>
    <name type="common">European plaice</name>
    <dbReference type="NCBI Taxonomy" id="8262"/>
    <lineage>
        <taxon>Eukaryota</taxon>
        <taxon>Metazoa</taxon>
        <taxon>Chordata</taxon>
        <taxon>Craniata</taxon>
        <taxon>Vertebrata</taxon>
        <taxon>Euteleostomi</taxon>
        <taxon>Actinopterygii</taxon>
        <taxon>Neopterygii</taxon>
        <taxon>Teleostei</taxon>
        <taxon>Neoteleostei</taxon>
        <taxon>Acanthomorphata</taxon>
        <taxon>Carangaria</taxon>
        <taxon>Pleuronectiformes</taxon>
        <taxon>Pleuronectoidei</taxon>
        <taxon>Pleuronectidae</taxon>
        <taxon>Pleuronectes</taxon>
    </lineage>
</organism>
<sequence length="87" mass="9444">MVNSGKAELFSLFQRPGCKLKGTDPLQSGPQGSSMGLCVPADVSGPPPRQSAQQLPVDPDHSEIHTVFSRSCVYKKAVWFTSSRPER</sequence>
<evidence type="ECO:0000313" key="3">
    <source>
        <dbReference type="Proteomes" id="UP001153269"/>
    </source>
</evidence>
<proteinExistence type="predicted"/>
<evidence type="ECO:0000313" key="2">
    <source>
        <dbReference type="EMBL" id="CAB1414288.1"/>
    </source>
</evidence>